<dbReference type="InterPro" id="IPR015797">
    <property type="entry name" value="NUDIX_hydrolase-like_dom_sf"/>
</dbReference>
<dbReference type="CDD" id="cd04683">
    <property type="entry name" value="NUDIX_Hydrolase"/>
    <property type="match status" value="1"/>
</dbReference>
<dbReference type="SUPFAM" id="SSF55811">
    <property type="entry name" value="Nudix"/>
    <property type="match status" value="1"/>
</dbReference>
<proteinExistence type="predicted"/>
<evidence type="ECO:0000313" key="5">
    <source>
        <dbReference type="Proteomes" id="UP001218034"/>
    </source>
</evidence>
<evidence type="ECO:0000256" key="1">
    <source>
        <dbReference type="ARBA" id="ARBA00001946"/>
    </source>
</evidence>
<dbReference type="PANTHER" id="PTHR43046:SF16">
    <property type="entry name" value="ADP-RIBOSE PYROPHOSPHATASE YJHB-RELATED"/>
    <property type="match status" value="1"/>
</dbReference>
<dbReference type="Pfam" id="PF00293">
    <property type="entry name" value="NUDIX"/>
    <property type="match status" value="1"/>
</dbReference>
<accession>A0ABY8CJ31</accession>
<dbReference type="PANTHER" id="PTHR43046">
    <property type="entry name" value="GDP-MANNOSE MANNOSYL HYDROLASE"/>
    <property type="match status" value="1"/>
</dbReference>
<evidence type="ECO:0000259" key="3">
    <source>
        <dbReference type="PROSITE" id="PS51462"/>
    </source>
</evidence>
<dbReference type="InterPro" id="IPR020084">
    <property type="entry name" value="NUDIX_hydrolase_CS"/>
</dbReference>
<keyword evidence="2 4" id="KW-0378">Hydrolase</keyword>
<organism evidence="4 5">
    <name type="scientific">Candidatus Nanohalococcus occultus</name>
    <dbReference type="NCBI Taxonomy" id="2978047"/>
    <lineage>
        <taxon>Archaea</taxon>
        <taxon>Candidatus Nanohalarchaeota</taxon>
        <taxon>Candidatus Nanohalarchaeota incertae sedis</taxon>
        <taxon>Candidatus Nanohalococcus</taxon>
    </lineage>
</organism>
<keyword evidence="5" id="KW-1185">Reference proteome</keyword>
<dbReference type="PROSITE" id="PS51462">
    <property type="entry name" value="NUDIX"/>
    <property type="match status" value="1"/>
</dbReference>
<evidence type="ECO:0000256" key="2">
    <source>
        <dbReference type="ARBA" id="ARBA00022801"/>
    </source>
</evidence>
<dbReference type="EMBL" id="CP104395">
    <property type="protein sequence ID" value="WEL19644.1"/>
    <property type="molecule type" value="Genomic_DNA"/>
</dbReference>
<sequence>MPEDHEPKTASYVIFEKDGEILLHKRKNTGFKDGHYSLVAGHVDEGETFSEAMIREAKEEVGVEVKPEDLEPVHVLHRTTGDSAYVDLFFKATEWEGEITNEEPEKCSEIRWVEPDNLPEKTIDYIVGVIEKKESSEFYGEEK</sequence>
<name>A0ABY8CJ31_9ARCH</name>
<dbReference type="Gene3D" id="3.90.79.10">
    <property type="entry name" value="Nucleoside Triphosphate Pyrophosphohydrolase"/>
    <property type="match status" value="1"/>
</dbReference>
<gene>
    <name evidence="4" type="ORF">SVXNc_0630</name>
</gene>
<evidence type="ECO:0000313" key="4">
    <source>
        <dbReference type="EMBL" id="WEL19644.1"/>
    </source>
</evidence>
<dbReference type="RefSeq" id="WP_347721481.1">
    <property type="nucleotide sequence ID" value="NZ_CP104395.1"/>
</dbReference>
<dbReference type="GeneID" id="90590068"/>
<protein>
    <submittedName>
        <fullName evidence="4">NUDIX family hydrolase</fullName>
    </submittedName>
</protein>
<comment type="cofactor">
    <cofactor evidence="1">
        <name>Mg(2+)</name>
        <dbReference type="ChEBI" id="CHEBI:18420"/>
    </cofactor>
</comment>
<feature type="domain" description="Nudix hydrolase" evidence="3">
    <location>
        <begin position="5"/>
        <end position="135"/>
    </location>
</feature>
<dbReference type="PROSITE" id="PS00893">
    <property type="entry name" value="NUDIX_BOX"/>
    <property type="match status" value="1"/>
</dbReference>
<reference evidence="4 5" key="1">
    <citation type="submission" date="2022-09" db="EMBL/GenBank/DDBJ databases">
        <title>Xylan utilization by haloarchaea-nanohaloarchaea associations.</title>
        <authorList>
            <person name="Yakimov M."/>
        </authorList>
    </citation>
    <scope>NUCLEOTIDE SEQUENCE [LARGE SCALE GENOMIC DNA]</scope>
    <source>
        <strain evidence="4 5">SVXNc</strain>
    </source>
</reference>
<dbReference type="GO" id="GO:0016787">
    <property type="term" value="F:hydrolase activity"/>
    <property type="evidence" value="ECO:0007669"/>
    <property type="project" value="UniProtKB-KW"/>
</dbReference>
<dbReference type="Proteomes" id="UP001218034">
    <property type="component" value="Chromosome"/>
</dbReference>
<dbReference type="InterPro" id="IPR000086">
    <property type="entry name" value="NUDIX_hydrolase_dom"/>
</dbReference>